<dbReference type="HOGENOM" id="CLU_791962_0_0_5"/>
<dbReference type="AlphaFoldDB" id="K0PS30"/>
<dbReference type="eggNOG" id="ENOG502ZZGR">
    <property type="taxonomic scope" value="Bacteria"/>
</dbReference>
<feature type="signal peptide" evidence="1">
    <location>
        <begin position="1"/>
        <end position="26"/>
    </location>
</feature>
<name>K0PS30_9HYPH</name>
<protein>
    <submittedName>
        <fullName evidence="2">Uncharacterized protein</fullName>
    </submittedName>
</protein>
<gene>
    <name evidence="2" type="ORF">BN77_p10834</name>
</gene>
<evidence type="ECO:0000313" key="2">
    <source>
        <dbReference type="EMBL" id="CCM79546.1"/>
    </source>
</evidence>
<organism evidence="2 3">
    <name type="scientific">Rhizobium mesoamericanum STM3625</name>
    <dbReference type="NCBI Taxonomy" id="1211777"/>
    <lineage>
        <taxon>Bacteria</taxon>
        <taxon>Pseudomonadati</taxon>
        <taxon>Pseudomonadota</taxon>
        <taxon>Alphaproteobacteria</taxon>
        <taxon>Hyphomicrobiales</taxon>
        <taxon>Rhizobiaceae</taxon>
        <taxon>Rhizobium/Agrobacterium group</taxon>
        <taxon>Rhizobium</taxon>
    </lineage>
</organism>
<evidence type="ECO:0000256" key="1">
    <source>
        <dbReference type="SAM" id="SignalP"/>
    </source>
</evidence>
<accession>K0PS30</accession>
<comment type="caution">
    <text evidence="2">The sequence shown here is derived from an EMBL/GenBank/DDBJ whole genome shotgun (WGS) entry which is preliminary data.</text>
</comment>
<sequence length="350" mass="40332">MKFQPNCLGAASFVALLFAHSSLAFGADARRPDEPERLDRSCLAVNEADVNTRKGYNYRELIHQPFLDGKTKEYIEIIFRASNSFERYSGRSTWQEFDLHEVDPYDQRYTSCTAAGIDGNLFHYYANWNKPGYRASAEIWLTPDRKKLSKVIRRYPPDKKEFPFSTVISTFDYNAQAAKRPDDGSIVTRGVLKNDPTCDAVNAAYVKTRRSREYSEVIYEVEKDGSLDALREVRVAKTKQFEKHPLARSWLTYDPDSWTAVDRDGPKFSDCSFGEEAKVGSEATTHYTARWHKYPYVADIDIWVSGEDGRMMKTLRRYDDPDWEFRTQAVIELYNYDPATSVMPPDLNGD</sequence>
<keyword evidence="3" id="KW-1185">Reference proteome</keyword>
<dbReference type="EMBL" id="CANI01000046">
    <property type="protein sequence ID" value="CCM79546.1"/>
    <property type="molecule type" value="Genomic_DNA"/>
</dbReference>
<keyword evidence="1" id="KW-0732">Signal</keyword>
<proteinExistence type="predicted"/>
<dbReference type="STRING" id="1211777.BN77_p10834"/>
<evidence type="ECO:0000313" key="3">
    <source>
        <dbReference type="Proteomes" id="UP000009319"/>
    </source>
</evidence>
<dbReference type="RefSeq" id="WP_007536914.1">
    <property type="nucleotide sequence ID" value="NZ_HF536773.1"/>
</dbReference>
<reference evidence="2 3" key="1">
    <citation type="journal article" date="2013" name="Genome Announc.">
        <title>Draft Genome Sequence of Rhizobium mesoamericanum STM3625, a Nitrogen-Fixing Symbiont of Mimosa pudica Isolated in French Guiana (South America).</title>
        <authorList>
            <person name="Moulin L."/>
            <person name="Mornico D."/>
            <person name="Melkonian R."/>
            <person name="Klonowska A."/>
        </authorList>
    </citation>
    <scope>NUCLEOTIDE SEQUENCE [LARGE SCALE GENOMIC DNA]</scope>
    <source>
        <strain evidence="2 3">STM3625</strain>
    </source>
</reference>
<feature type="chain" id="PRO_5003835667" evidence="1">
    <location>
        <begin position="27"/>
        <end position="350"/>
    </location>
</feature>
<dbReference type="Proteomes" id="UP000009319">
    <property type="component" value="Unassembled WGS sequence"/>
</dbReference>